<organism evidence="7 8">
    <name type="scientific">Henriciella marina</name>
    <dbReference type="NCBI Taxonomy" id="453851"/>
    <lineage>
        <taxon>Bacteria</taxon>
        <taxon>Pseudomonadati</taxon>
        <taxon>Pseudomonadota</taxon>
        <taxon>Alphaproteobacteria</taxon>
        <taxon>Hyphomonadales</taxon>
        <taxon>Hyphomonadaceae</taxon>
        <taxon>Henriciella</taxon>
    </lineage>
</organism>
<evidence type="ECO:0000259" key="6">
    <source>
        <dbReference type="PROSITE" id="PS51007"/>
    </source>
</evidence>
<feature type="signal peptide" evidence="5">
    <location>
        <begin position="1"/>
        <end position="27"/>
    </location>
</feature>
<dbReference type="Gene3D" id="1.10.760.10">
    <property type="entry name" value="Cytochrome c-like domain"/>
    <property type="match status" value="1"/>
</dbReference>
<evidence type="ECO:0000313" key="8">
    <source>
        <dbReference type="Proteomes" id="UP001083770"/>
    </source>
</evidence>
<proteinExistence type="predicted"/>
<dbReference type="PROSITE" id="PS51257">
    <property type="entry name" value="PROKAR_LIPOPROTEIN"/>
    <property type="match status" value="1"/>
</dbReference>
<dbReference type="SUPFAM" id="SSF46626">
    <property type="entry name" value="Cytochrome c"/>
    <property type="match status" value="1"/>
</dbReference>
<evidence type="ECO:0000313" key="7">
    <source>
        <dbReference type="EMBL" id="MCZ4296500.1"/>
    </source>
</evidence>
<sequence length="122" mass="12464">MSPKALKSISIAAISAAMAFTLSGCSAGDTTAETPAQAAETSVADGDMLRGQTLALTCSGCHAGAGDAIPDYYALDRATLEVRLLTYKTEEDGTTVMHRLMRGYGEADIAAVAAYLTAPGEG</sequence>
<keyword evidence="5" id="KW-0732">Signal</keyword>
<evidence type="ECO:0000256" key="5">
    <source>
        <dbReference type="SAM" id="SignalP"/>
    </source>
</evidence>
<protein>
    <recommendedName>
        <fullName evidence="6">Cytochrome c domain-containing protein</fullName>
    </recommendedName>
</protein>
<dbReference type="RefSeq" id="WP_269400693.1">
    <property type="nucleotide sequence ID" value="NZ_JAPWGW010000001.1"/>
</dbReference>
<evidence type="ECO:0000256" key="2">
    <source>
        <dbReference type="ARBA" id="ARBA00022723"/>
    </source>
</evidence>
<keyword evidence="3 4" id="KW-0408">Iron</keyword>
<dbReference type="Proteomes" id="UP001083770">
    <property type="component" value="Unassembled WGS sequence"/>
</dbReference>
<name>A0ABT4LQ55_9PROT</name>
<keyword evidence="2 4" id="KW-0479">Metal-binding</keyword>
<accession>A0ABT4LQ55</accession>
<keyword evidence="8" id="KW-1185">Reference proteome</keyword>
<dbReference type="EMBL" id="JAPWGW010000001">
    <property type="protein sequence ID" value="MCZ4296500.1"/>
    <property type="molecule type" value="Genomic_DNA"/>
</dbReference>
<reference evidence="7" key="1">
    <citation type="submission" date="2022-12" db="EMBL/GenBank/DDBJ databases">
        <title>Bacterial isolates from different developmental stages of Nematostella vectensis.</title>
        <authorList>
            <person name="Fraune S."/>
        </authorList>
    </citation>
    <scope>NUCLEOTIDE SEQUENCE</scope>
    <source>
        <strain evidence="7">G21632-S1</strain>
    </source>
</reference>
<dbReference type="InterPro" id="IPR036909">
    <property type="entry name" value="Cyt_c-like_dom_sf"/>
</dbReference>
<dbReference type="InterPro" id="IPR009056">
    <property type="entry name" value="Cyt_c-like_dom"/>
</dbReference>
<feature type="domain" description="Cytochrome c" evidence="6">
    <location>
        <begin position="46"/>
        <end position="120"/>
    </location>
</feature>
<feature type="chain" id="PRO_5047057574" description="Cytochrome c domain-containing protein" evidence="5">
    <location>
        <begin position="28"/>
        <end position="122"/>
    </location>
</feature>
<comment type="caution">
    <text evidence="7">The sequence shown here is derived from an EMBL/GenBank/DDBJ whole genome shotgun (WGS) entry which is preliminary data.</text>
</comment>
<evidence type="ECO:0000256" key="1">
    <source>
        <dbReference type="ARBA" id="ARBA00022617"/>
    </source>
</evidence>
<keyword evidence="1 4" id="KW-0349">Heme</keyword>
<gene>
    <name evidence="7" type="ORF">O4G74_00370</name>
</gene>
<dbReference type="PROSITE" id="PS51007">
    <property type="entry name" value="CYTC"/>
    <property type="match status" value="1"/>
</dbReference>
<evidence type="ECO:0000256" key="3">
    <source>
        <dbReference type="ARBA" id="ARBA00023004"/>
    </source>
</evidence>
<evidence type="ECO:0000256" key="4">
    <source>
        <dbReference type="PROSITE-ProRule" id="PRU00433"/>
    </source>
</evidence>